<dbReference type="Proteomes" id="UP000233556">
    <property type="component" value="Unassembled WGS sequence"/>
</dbReference>
<dbReference type="Gene3D" id="3.30.420.10">
    <property type="entry name" value="Ribonuclease H-like superfamily/Ribonuclease H"/>
    <property type="match status" value="1"/>
</dbReference>
<protein>
    <recommendedName>
        <fullName evidence="1">RNase H type-1 domain-containing protein</fullName>
    </recommendedName>
</protein>
<name>A0A2I0TYF9_LIMLA</name>
<dbReference type="Pfam" id="PF00075">
    <property type="entry name" value="RNase_H"/>
    <property type="match status" value="1"/>
</dbReference>
<evidence type="ECO:0000313" key="3">
    <source>
        <dbReference type="Proteomes" id="UP000233556"/>
    </source>
</evidence>
<accession>A0A2I0TYF9</accession>
<dbReference type="EMBL" id="KZ506641">
    <property type="protein sequence ID" value="PKU38846.1"/>
    <property type="molecule type" value="Genomic_DNA"/>
</dbReference>
<dbReference type="AlphaFoldDB" id="A0A2I0TYF9"/>
<proteinExistence type="predicted"/>
<evidence type="ECO:0000313" key="2">
    <source>
        <dbReference type="EMBL" id="PKU38846.1"/>
    </source>
</evidence>
<evidence type="ECO:0000259" key="1">
    <source>
        <dbReference type="PROSITE" id="PS50879"/>
    </source>
</evidence>
<feature type="domain" description="RNase H type-1" evidence="1">
    <location>
        <begin position="26"/>
        <end position="121"/>
    </location>
</feature>
<sequence length="121" mass="13941">MDFGESPEKRVVQAEEAPPYNQLSENERRYALFTDGACRFVGNQRRWKAAVWSPTRRVVEATAGVGESSQFAEVKAIQLALDIAEREKWPVLYTDSRMAAHALWGWLKQWKKSNWQPRLGC</sequence>
<reference evidence="3" key="1">
    <citation type="submission" date="2017-11" db="EMBL/GenBank/DDBJ databases">
        <authorList>
            <person name="Lima N.C."/>
            <person name="Parody-Merino A.M."/>
            <person name="Battley P.F."/>
            <person name="Fidler A.E."/>
            <person name="Prosdocimi F."/>
        </authorList>
    </citation>
    <scope>NUCLEOTIDE SEQUENCE [LARGE SCALE GENOMIC DNA]</scope>
</reference>
<dbReference type="GO" id="GO:0003676">
    <property type="term" value="F:nucleic acid binding"/>
    <property type="evidence" value="ECO:0007669"/>
    <property type="project" value="InterPro"/>
</dbReference>
<gene>
    <name evidence="2" type="ORF">llap_10855</name>
</gene>
<dbReference type="InterPro" id="IPR002156">
    <property type="entry name" value="RNaseH_domain"/>
</dbReference>
<reference evidence="3" key="2">
    <citation type="submission" date="2017-12" db="EMBL/GenBank/DDBJ databases">
        <title>Genome sequence of the Bar-tailed Godwit (Limosa lapponica baueri).</title>
        <authorList>
            <person name="Lima N.C.B."/>
            <person name="Parody-Merino A.M."/>
            <person name="Battley P.F."/>
            <person name="Fidler A.E."/>
            <person name="Prosdocimi F."/>
        </authorList>
    </citation>
    <scope>NUCLEOTIDE SEQUENCE [LARGE SCALE GENOMIC DNA]</scope>
</reference>
<keyword evidence="3" id="KW-1185">Reference proteome</keyword>
<dbReference type="InterPro" id="IPR012337">
    <property type="entry name" value="RNaseH-like_sf"/>
</dbReference>
<dbReference type="InterPro" id="IPR036397">
    <property type="entry name" value="RNaseH_sf"/>
</dbReference>
<dbReference type="SUPFAM" id="SSF53098">
    <property type="entry name" value="Ribonuclease H-like"/>
    <property type="match status" value="1"/>
</dbReference>
<dbReference type="GO" id="GO:0004523">
    <property type="term" value="F:RNA-DNA hybrid ribonuclease activity"/>
    <property type="evidence" value="ECO:0007669"/>
    <property type="project" value="InterPro"/>
</dbReference>
<dbReference type="OrthoDB" id="9399599at2759"/>
<organism evidence="2 3">
    <name type="scientific">Limosa lapponica baueri</name>
    <dbReference type="NCBI Taxonomy" id="1758121"/>
    <lineage>
        <taxon>Eukaryota</taxon>
        <taxon>Metazoa</taxon>
        <taxon>Chordata</taxon>
        <taxon>Craniata</taxon>
        <taxon>Vertebrata</taxon>
        <taxon>Euteleostomi</taxon>
        <taxon>Archelosauria</taxon>
        <taxon>Archosauria</taxon>
        <taxon>Dinosauria</taxon>
        <taxon>Saurischia</taxon>
        <taxon>Theropoda</taxon>
        <taxon>Coelurosauria</taxon>
        <taxon>Aves</taxon>
        <taxon>Neognathae</taxon>
        <taxon>Neoaves</taxon>
        <taxon>Charadriiformes</taxon>
        <taxon>Scolopacidae</taxon>
        <taxon>Limosa</taxon>
    </lineage>
</organism>
<dbReference type="PROSITE" id="PS50879">
    <property type="entry name" value="RNASE_H_1"/>
    <property type="match status" value="1"/>
</dbReference>